<dbReference type="SMART" id="SM00032">
    <property type="entry name" value="CCP"/>
    <property type="match status" value="4"/>
</dbReference>
<dbReference type="InterPro" id="IPR035976">
    <property type="entry name" value="Sushi/SCR/CCP_sf"/>
</dbReference>
<dbReference type="InterPro" id="IPR000436">
    <property type="entry name" value="Sushi_SCR_CCP_dom"/>
</dbReference>
<sequence>GVTYNYTDSQLLTHLLSNGTFRPGDEIHISCESGLTGSSQTASCMPGGSWSPVTMDCSPGYCGGISVPPTVANSQANATLGNTSWEGASLAFTCNTNYSVGGLPNGSVSFVISCINSSWTSFTHLNCRPTACSSLPPGLGNSSLYSSLNLEQELQTGLPASGVQVDDSLSYECRPGFVRTTQNRRLSIFCRLGDRWEPDVPGPCELLNCSQPDAIVLQPQAARMTVINASFNFANSSHLPYTSLVRLSCEEPYFAMPGSSELAVCGLSDGDPPAAVWRSVGSNVAFSCRSKQLVIIASNPKLGVVACKRMYTNLGNLSTATTVSWRSLVGFGLVDFPTSSYTDPDRVANVTCFSSAFAPLAANVSLQSDSQFLLQAVCTAGDWTVLNQLLLPTSETLCQPKPCLLPTNLTRSTAVPSNNLGNVTTGDGQVYLPVNSTVEVRCWPNSRFVDAYAYASSRTATCDIGPQWSIGGSMNCQPVVCPDRDFGPGIESSVLVGPLNASTPAETATRPFLIGDQVAFACRENASSPGLVLLNCTAGRTSQPSGDQTLSSPTAQ</sequence>
<dbReference type="CDD" id="cd00033">
    <property type="entry name" value="CCP"/>
    <property type="match status" value="1"/>
</dbReference>
<organism evidence="4 5">
    <name type="scientific">Macrostomum lignano</name>
    <dbReference type="NCBI Taxonomy" id="282301"/>
    <lineage>
        <taxon>Eukaryota</taxon>
        <taxon>Metazoa</taxon>
        <taxon>Spiralia</taxon>
        <taxon>Lophotrochozoa</taxon>
        <taxon>Platyhelminthes</taxon>
        <taxon>Rhabditophora</taxon>
        <taxon>Macrostomorpha</taxon>
        <taxon>Macrostomida</taxon>
        <taxon>Macrostomidae</taxon>
        <taxon>Macrostomum</taxon>
    </lineage>
</organism>
<protein>
    <submittedName>
        <fullName evidence="5">Sushi domain-containing protein</fullName>
    </submittedName>
</protein>
<evidence type="ECO:0000256" key="2">
    <source>
        <dbReference type="PROSITE-ProRule" id="PRU00302"/>
    </source>
</evidence>
<dbReference type="AlphaFoldDB" id="A0A1I8JBY5"/>
<dbReference type="Pfam" id="PF00084">
    <property type="entry name" value="Sushi"/>
    <property type="match status" value="1"/>
</dbReference>
<feature type="domain" description="Sushi" evidence="3">
    <location>
        <begin position="130"/>
        <end position="206"/>
    </location>
</feature>
<name>A0A1I8JBY5_9PLAT</name>
<evidence type="ECO:0000313" key="5">
    <source>
        <dbReference type="WBParaSite" id="maker-uti_cns_0046644-snap-gene-0.28-mRNA-1"/>
    </source>
</evidence>
<accession>A0A1I8JBY5</accession>
<keyword evidence="1" id="KW-1015">Disulfide bond</keyword>
<evidence type="ECO:0000256" key="1">
    <source>
        <dbReference type="ARBA" id="ARBA00023157"/>
    </source>
</evidence>
<keyword evidence="2" id="KW-0768">Sushi</keyword>
<dbReference type="WBParaSite" id="maker-uti_cns_0046644-snap-gene-0.28-mRNA-1">
    <property type="protein sequence ID" value="maker-uti_cns_0046644-snap-gene-0.28-mRNA-1"/>
    <property type="gene ID" value="maker-uti_cns_0046644-snap-gene-0.28"/>
</dbReference>
<evidence type="ECO:0000259" key="3">
    <source>
        <dbReference type="PROSITE" id="PS50923"/>
    </source>
</evidence>
<reference evidence="5" key="1">
    <citation type="submission" date="2016-11" db="UniProtKB">
        <authorList>
            <consortium name="WormBaseParasite"/>
        </authorList>
    </citation>
    <scope>IDENTIFICATION</scope>
</reference>
<dbReference type="PROSITE" id="PS50923">
    <property type="entry name" value="SUSHI"/>
    <property type="match status" value="1"/>
</dbReference>
<dbReference type="Proteomes" id="UP000095280">
    <property type="component" value="Unplaced"/>
</dbReference>
<proteinExistence type="predicted"/>
<evidence type="ECO:0000313" key="4">
    <source>
        <dbReference type="Proteomes" id="UP000095280"/>
    </source>
</evidence>
<dbReference type="SUPFAM" id="SSF57535">
    <property type="entry name" value="Complement control module/SCR domain"/>
    <property type="match status" value="2"/>
</dbReference>
<dbReference type="Gene3D" id="2.10.70.10">
    <property type="entry name" value="Complement Module, domain 1"/>
    <property type="match status" value="1"/>
</dbReference>
<comment type="caution">
    <text evidence="2">Lacks conserved residue(s) required for the propagation of feature annotation.</text>
</comment>
<keyword evidence="4" id="KW-1185">Reference proteome</keyword>